<keyword evidence="5" id="KW-0690">Ribosome biogenesis</keyword>
<dbReference type="Pfam" id="PF14615">
    <property type="entry name" value="Rsa3"/>
    <property type="match status" value="1"/>
</dbReference>
<dbReference type="GO" id="GO:0005730">
    <property type="term" value="C:nucleolus"/>
    <property type="evidence" value="ECO:0007669"/>
    <property type="project" value="UniProtKB-SubCell"/>
</dbReference>
<proteinExistence type="inferred from homology"/>
<dbReference type="PANTHER" id="PTHR28127">
    <property type="entry name" value="RIBOSOME ASSEMBLY PROTEIN 3"/>
    <property type="match status" value="1"/>
</dbReference>
<name>A0A8H7V4Z3_9FUNG</name>
<evidence type="ECO:0000256" key="3">
    <source>
        <dbReference type="ARBA" id="ARBA00006256"/>
    </source>
</evidence>
<feature type="compositionally biased region" description="Acidic residues" evidence="8">
    <location>
        <begin position="65"/>
        <end position="114"/>
    </location>
</feature>
<dbReference type="InterPro" id="IPR051898">
    <property type="entry name" value="Ribosome_Assembly_3"/>
</dbReference>
<evidence type="ECO:0000259" key="9">
    <source>
        <dbReference type="Pfam" id="PF14615"/>
    </source>
</evidence>
<sequence>MVQTKQSAGKKRTANSKLQNKPAKTLKMQPVKEQIEEKQEEGLFDNLDDEMDPNELENIVNNLNEDIDSEEDQAEEEMEDDEEDIEEAEQDVDEVEEEEEDKMVENDETEEEEVPVSSKQQSTSKKFRDLYMTKVTQAFGSDLDQIRQEPNLNGPRLNILIDSLEAGIDIFSNLEQEIIIADEEQ</sequence>
<evidence type="ECO:0000313" key="10">
    <source>
        <dbReference type="EMBL" id="KAG2203558.1"/>
    </source>
</evidence>
<comment type="caution">
    <text evidence="10">The sequence shown here is derived from an EMBL/GenBank/DDBJ whole genome shotgun (WGS) entry which is preliminary data.</text>
</comment>
<evidence type="ECO:0000256" key="4">
    <source>
        <dbReference type="ARBA" id="ARBA00015339"/>
    </source>
</evidence>
<dbReference type="PANTHER" id="PTHR28127:SF1">
    <property type="entry name" value="RIBOSOME ASSEMBLY PROTEIN 3"/>
    <property type="match status" value="1"/>
</dbReference>
<comment type="function">
    <text evidence="1">Required for efficient biogenesis of the 60S ribosomal subunit.</text>
</comment>
<evidence type="ECO:0000256" key="6">
    <source>
        <dbReference type="ARBA" id="ARBA00023242"/>
    </source>
</evidence>
<dbReference type="GO" id="GO:0000027">
    <property type="term" value="P:ribosomal large subunit assembly"/>
    <property type="evidence" value="ECO:0007669"/>
    <property type="project" value="TreeGrafter"/>
</dbReference>
<keyword evidence="6" id="KW-0539">Nucleus</keyword>
<dbReference type="InterPro" id="IPR028217">
    <property type="entry name" value="Rsa3_C"/>
</dbReference>
<comment type="subcellular location">
    <subcellularLocation>
        <location evidence="2">Nucleus</location>
        <location evidence="2">Nucleolus</location>
    </subcellularLocation>
</comment>
<protein>
    <recommendedName>
        <fullName evidence="4">Ribosome assembly protein 3</fullName>
    </recommendedName>
</protein>
<evidence type="ECO:0000256" key="2">
    <source>
        <dbReference type="ARBA" id="ARBA00004604"/>
    </source>
</evidence>
<dbReference type="OrthoDB" id="69550at2759"/>
<feature type="region of interest" description="Disordered" evidence="8">
    <location>
        <begin position="1"/>
        <end position="126"/>
    </location>
</feature>
<dbReference type="AlphaFoldDB" id="A0A8H7V4Z3"/>
<gene>
    <name evidence="10" type="ORF">INT46_003335</name>
</gene>
<reference evidence="10" key="1">
    <citation type="submission" date="2020-12" db="EMBL/GenBank/DDBJ databases">
        <title>Metabolic potential, ecology and presence of endohyphal bacteria is reflected in genomic diversity of Mucoromycotina.</title>
        <authorList>
            <person name="Muszewska A."/>
            <person name="Okrasinska A."/>
            <person name="Steczkiewicz K."/>
            <person name="Drgas O."/>
            <person name="Orlowska M."/>
            <person name="Perlinska-Lenart U."/>
            <person name="Aleksandrzak-Piekarczyk T."/>
            <person name="Szatraj K."/>
            <person name="Zielenkiewicz U."/>
            <person name="Pilsyk S."/>
            <person name="Malc E."/>
            <person name="Mieczkowski P."/>
            <person name="Kruszewska J.S."/>
            <person name="Biernat P."/>
            <person name="Pawlowska J."/>
        </authorList>
    </citation>
    <scope>NUCLEOTIDE SEQUENCE</scope>
    <source>
        <strain evidence="10">CBS 226.32</strain>
    </source>
</reference>
<dbReference type="EMBL" id="JAEPRC010000224">
    <property type="protein sequence ID" value="KAG2203558.1"/>
    <property type="molecule type" value="Genomic_DNA"/>
</dbReference>
<accession>A0A8H7V4Z3</accession>
<evidence type="ECO:0000256" key="1">
    <source>
        <dbReference type="ARBA" id="ARBA00003035"/>
    </source>
</evidence>
<evidence type="ECO:0000256" key="7">
    <source>
        <dbReference type="ARBA" id="ARBA00023274"/>
    </source>
</evidence>
<keyword evidence="11" id="KW-1185">Reference proteome</keyword>
<evidence type="ECO:0000313" key="11">
    <source>
        <dbReference type="Proteomes" id="UP000650833"/>
    </source>
</evidence>
<evidence type="ECO:0000256" key="5">
    <source>
        <dbReference type="ARBA" id="ARBA00022517"/>
    </source>
</evidence>
<keyword evidence="7" id="KW-0687">Ribonucleoprotein</keyword>
<feature type="domain" description="Ribosome-assembly protein 3 C-terminal" evidence="9">
    <location>
        <begin position="127"/>
        <end position="172"/>
    </location>
</feature>
<dbReference type="Proteomes" id="UP000650833">
    <property type="component" value="Unassembled WGS sequence"/>
</dbReference>
<organism evidence="10 11">
    <name type="scientific">Mucor plumbeus</name>
    <dbReference type="NCBI Taxonomy" id="97098"/>
    <lineage>
        <taxon>Eukaryota</taxon>
        <taxon>Fungi</taxon>
        <taxon>Fungi incertae sedis</taxon>
        <taxon>Mucoromycota</taxon>
        <taxon>Mucoromycotina</taxon>
        <taxon>Mucoromycetes</taxon>
        <taxon>Mucorales</taxon>
        <taxon>Mucorineae</taxon>
        <taxon>Mucoraceae</taxon>
        <taxon>Mucor</taxon>
    </lineage>
</organism>
<comment type="similarity">
    <text evidence="3">Belongs to the RSA3 family.</text>
</comment>
<evidence type="ECO:0000256" key="8">
    <source>
        <dbReference type="SAM" id="MobiDB-lite"/>
    </source>
</evidence>
<dbReference type="GO" id="GO:0030687">
    <property type="term" value="C:preribosome, large subunit precursor"/>
    <property type="evidence" value="ECO:0007669"/>
    <property type="project" value="TreeGrafter"/>
</dbReference>
<feature type="compositionally biased region" description="Acidic residues" evidence="8">
    <location>
        <begin position="42"/>
        <end position="55"/>
    </location>
</feature>